<protein>
    <submittedName>
        <fullName evidence="1">Uncharacterized protein</fullName>
    </submittedName>
</protein>
<evidence type="ECO:0000313" key="1">
    <source>
        <dbReference type="EMBL" id="KAG6967014.1"/>
    </source>
</evidence>
<dbReference type="Proteomes" id="UP000709295">
    <property type="component" value="Unassembled WGS sequence"/>
</dbReference>
<dbReference type="AlphaFoldDB" id="A0A8J5IL45"/>
<accession>A0A8J5IL45</accession>
<reference evidence="1" key="1">
    <citation type="submission" date="2021-01" db="EMBL/GenBank/DDBJ databases">
        <title>Phytophthora aleatoria, a newly-described species from Pinus radiata is distinct from Phytophthora cactorum isolates based on comparative genomics.</title>
        <authorList>
            <person name="Mcdougal R."/>
            <person name="Panda P."/>
            <person name="Williams N."/>
            <person name="Studholme D.J."/>
        </authorList>
    </citation>
    <scope>NUCLEOTIDE SEQUENCE</scope>
    <source>
        <strain evidence="1">NZFS 4037</strain>
    </source>
</reference>
<name>A0A8J5IL45_9STRA</name>
<proteinExistence type="predicted"/>
<comment type="caution">
    <text evidence="1">The sequence shown here is derived from an EMBL/GenBank/DDBJ whole genome shotgun (WGS) entry which is preliminary data.</text>
</comment>
<keyword evidence="2" id="KW-1185">Reference proteome</keyword>
<sequence length="68" mass="7630">MLFDPDDFDALGRALSDFEPGGVNALIAAVQEDEKLKKGFKGLHGCKDWFFSWVEARKWKVQDAATVL</sequence>
<gene>
    <name evidence="1" type="ORF">JG688_00006508</name>
</gene>
<organism evidence="1 2">
    <name type="scientific">Phytophthora aleatoria</name>
    <dbReference type="NCBI Taxonomy" id="2496075"/>
    <lineage>
        <taxon>Eukaryota</taxon>
        <taxon>Sar</taxon>
        <taxon>Stramenopiles</taxon>
        <taxon>Oomycota</taxon>
        <taxon>Peronosporomycetes</taxon>
        <taxon>Peronosporales</taxon>
        <taxon>Peronosporaceae</taxon>
        <taxon>Phytophthora</taxon>
    </lineage>
</organism>
<evidence type="ECO:0000313" key="2">
    <source>
        <dbReference type="Proteomes" id="UP000709295"/>
    </source>
</evidence>
<dbReference type="EMBL" id="JAENGY010000286">
    <property type="protein sequence ID" value="KAG6967014.1"/>
    <property type="molecule type" value="Genomic_DNA"/>
</dbReference>